<feature type="chain" id="PRO_5043315453" description="Kazal-like domain-containing protein" evidence="4">
    <location>
        <begin position="21"/>
        <end position="169"/>
    </location>
</feature>
<protein>
    <recommendedName>
        <fullName evidence="5">Kazal-like domain-containing protein</fullName>
    </recommendedName>
</protein>
<dbReference type="Proteomes" id="UP001146120">
    <property type="component" value="Unassembled WGS sequence"/>
</dbReference>
<name>A0AAV2ZKV8_9STRA</name>
<dbReference type="SUPFAM" id="SSF100895">
    <property type="entry name" value="Kazal-type serine protease inhibitors"/>
    <property type="match status" value="3"/>
</dbReference>
<keyword evidence="3" id="KW-1015">Disulfide bond</keyword>
<dbReference type="GO" id="GO:0005576">
    <property type="term" value="C:extracellular region"/>
    <property type="evidence" value="ECO:0007669"/>
    <property type="project" value="TreeGrafter"/>
</dbReference>
<sequence length="169" mass="17763">MRAQCLLLVLFLGVSCSVSSARFSPNNGRKTRCDQDCSGSDPVTVCGTNDVEYPSYCDFNVATCKNSSLSIAYEGSCACIANCGKVNSPVCGSDGVTYANNCELVKRQCIDMDLTADSNGRCPCDLGCSNKGSSVCGSDGTTYNNVCRFNEANCLAGNTLTVVNTGRCK</sequence>
<keyword evidence="4" id="KW-0732">Signal</keyword>
<accession>A0AAV2ZKV8</accession>
<keyword evidence="2" id="KW-0722">Serine protease inhibitor</keyword>
<dbReference type="AlphaFoldDB" id="A0AAV2ZKV8"/>
<feature type="domain" description="Kazal-like" evidence="5">
    <location>
        <begin position="27"/>
        <end position="78"/>
    </location>
</feature>
<dbReference type="CDD" id="cd00104">
    <property type="entry name" value="KAZAL_FS"/>
    <property type="match status" value="2"/>
</dbReference>
<feature type="domain" description="Kazal-like" evidence="5">
    <location>
        <begin position="79"/>
        <end position="109"/>
    </location>
</feature>
<proteinExistence type="predicted"/>
<gene>
    <name evidence="6" type="ORF">N0F65_000787</name>
</gene>
<reference evidence="6" key="1">
    <citation type="submission" date="2022-11" db="EMBL/GenBank/DDBJ databases">
        <authorList>
            <person name="Morgan W.R."/>
            <person name="Tartar A."/>
        </authorList>
    </citation>
    <scope>NUCLEOTIDE SEQUENCE</scope>
    <source>
        <strain evidence="6">ARSEF 373</strain>
    </source>
</reference>
<reference evidence="6" key="2">
    <citation type="journal article" date="2023" name="Microbiol Resour">
        <title>Decontamination and Annotation of the Draft Genome Sequence of the Oomycete Lagenidium giganteum ARSEF 373.</title>
        <authorList>
            <person name="Morgan W.R."/>
            <person name="Tartar A."/>
        </authorList>
    </citation>
    <scope>NUCLEOTIDE SEQUENCE</scope>
    <source>
        <strain evidence="6">ARSEF 373</strain>
    </source>
</reference>
<dbReference type="Gene3D" id="3.30.60.30">
    <property type="match status" value="3"/>
</dbReference>
<dbReference type="Pfam" id="PF07648">
    <property type="entry name" value="Kazal_2"/>
    <property type="match status" value="3"/>
</dbReference>
<keyword evidence="7" id="KW-1185">Reference proteome</keyword>
<dbReference type="InterPro" id="IPR036058">
    <property type="entry name" value="Kazal_dom_sf"/>
</dbReference>
<dbReference type="SMART" id="SM00280">
    <property type="entry name" value="KAZAL"/>
    <property type="match status" value="3"/>
</dbReference>
<dbReference type="PANTHER" id="PTHR10913">
    <property type="entry name" value="FOLLISTATIN-RELATED"/>
    <property type="match status" value="1"/>
</dbReference>
<dbReference type="InterPro" id="IPR002350">
    <property type="entry name" value="Kazal_dom"/>
</dbReference>
<organism evidence="6 7">
    <name type="scientific">Lagenidium giganteum</name>
    <dbReference type="NCBI Taxonomy" id="4803"/>
    <lineage>
        <taxon>Eukaryota</taxon>
        <taxon>Sar</taxon>
        <taxon>Stramenopiles</taxon>
        <taxon>Oomycota</taxon>
        <taxon>Peronosporomycetes</taxon>
        <taxon>Pythiales</taxon>
        <taxon>Pythiaceae</taxon>
    </lineage>
</organism>
<evidence type="ECO:0000313" key="7">
    <source>
        <dbReference type="Proteomes" id="UP001146120"/>
    </source>
</evidence>
<evidence type="ECO:0000259" key="5">
    <source>
        <dbReference type="PROSITE" id="PS51465"/>
    </source>
</evidence>
<feature type="signal peptide" evidence="4">
    <location>
        <begin position="1"/>
        <end position="20"/>
    </location>
</feature>
<dbReference type="PROSITE" id="PS51257">
    <property type="entry name" value="PROKAR_LIPOPROTEIN"/>
    <property type="match status" value="1"/>
</dbReference>
<evidence type="ECO:0000313" key="6">
    <source>
        <dbReference type="EMBL" id="DBA05099.1"/>
    </source>
</evidence>
<dbReference type="PROSITE" id="PS51465">
    <property type="entry name" value="KAZAL_2"/>
    <property type="match status" value="3"/>
</dbReference>
<feature type="domain" description="Kazal-like" evidence="5">
    <location>
        <begin position="116"/>
        <end position="169"/>
    </location>
</feature>
<dbReference type="InterPro" id="IPR050653">
    <property type="entry name" value="Prot_Inhib_GrowthFact_Antg"/>
</dbReference>
<comment type="caution">
    <text evidence="6">The sequence shown here is derived from an EMBL/GenBank/DDBJ whole genome shotgun (WGS) entry which is preliminary data.</text>
</comment>
<keyword evidence="1" id="KW-0646">Protease inhibitor</keyword>
<evidence type="ECO:0000256" key="3">
    <source>
        <dbReference type="ARBA" id="ARBA00023157"/>
    </source>
</evidence>
<dbReference type="PANTHER" id="PTHR10913:SF45">
    <property type="entry name" value="FOLLISTATIN, ISOFORM A-RELATED"/>
    <property type="match status" value="1"/>
</dbReference>
<evidence type="ECO:0000256" key="4">
    <source>
        <dbReference type="SAM" id="SignalP"/>
    </source>
</evidence>
<evidence type="ECO:0000256" key="1">
    <source>
        <dbReference type="ARBA" id="ARBA00022690"/>
    </source>
</evidence>
<evidence type="ECO:0000256" key="2">
    <source>
        <dbReference type="ARBA" id="ARBA00022900"/>
    </source>
</evidence>
<dbReference type="EMBL" id="DAKRPA010000003">
    <property type="protein sequence ID" value="DBA05099.1"/>
    <property type="molecule type" value="Genomic_DNA"/>
</dbReference>